<dbReference type="EnsemblMetazoa" id="XM_782723">
    <property type="protein sequence ID" value="XP_787816"/>
    <property type="gene ID" value="LOC582784"/>
</dbReference>
<dbReference type="PANTHER" id="PTHR19965:SF35">
    <property type="entry name" value="RNA ANNEALING PROTEIN YRA1"/>
    <property type="match status" value="1"/>
</dbReference>
<dbReference type="SMART" id="SM00360">
    <property type="entry name" value="RRM"/>
    <property type="match status" value="1"/>
</dbReference>
<dbReference type="GeneID" id="582784"/>
<dbReference type="GO" id="GO:0003729">
    <property type="term" value="F:mRNA binding"/>
    <property type="evidence" value="ECO:0000318"/>
    <property type="project" value="GO_Central"/>
</dbReference>
<keyword evidence="1 2" id="KW-0694">RNA-binding</keyword>
<dbReference type="InParanoid" id="A0A7M7TGN1"/>
<dbReference type="GO" id="GO:0006406">
    <property type="term" value="P:mRNA export from nucleus"/>
    <property type="evidence" value="ECO:0000318"/>
    <property type="project" value="GO_Central"/>
</dbReference>
<reference evidence="6" key="1">
    <citation type="submission" date="2015-02" db="EMBL/GenBank/DDBJ databases">
        <title>Genome sequencing for Strongylocentrotus purpuratus.</title>
        <authorList>
            <person name="Murali S."/>
            <person name="Liu Y."/>
            <person name="Vee V."/>
            <person name="English A."/>
            <person name="Wang M."/>
            <person name="Skinner E."/>
            <person name="Han Y."/>
            <person name="Muzny D.M."/>
            <person name="Worley K.C."/>
            <person name="Gibbs R.A."/>
        </authorList>
    </citation>
    <scope>NUCLEOTIDE SEQUENCE</scope>
</reference>
<dbReference type="InterPro" id="IPR034784">
    <property type="entry name" value="PDIP3_RRM"/>
</dbReference>
<dbReference type="Pfam" id="PF00076">
    <property type="entry name" value="RRM_1"/>
    <property type="match status" value="1"/>
</dbReference>
<protein>
    <recommendedName>
        <fullName evidence="4">RRM domain-containing protein</fullName>
    </recommendedName>
</protein>
<feature type="compositionally biased region" description="Low complexity" evidence="3">
    <location>
        <begin position="172"/>
        <end position="186"/>
    </location>
</feature>
<feature type="compositionally biased region" description="Basic and acidic residues" evidence="3">
    <location>
        <begin position="82"/>
        <end position="101"/>
    </location>
</feature>
<evidence type="ECO:0000256" key="2">
    <source>
        <dbReference type="PROSITE-ProRule" id="PRU00176"/>
    </source>
</evidence>
<dbReference type="InterPro" id="IPR035979">
    <property type="entry name" value="RBD_domain_sf"/>
</dbReference>
<evidence type="ECO:0000256" key="1">
    <source>
        <dbReference type="ARBA" id="ARBA00022884"/>
    </source>
</evidence>
<dbReference type="InterPro" id="IPR000504">
    <property type="entry name" value="RRM_dom"/>
</dbReference>
<feature type="compositionally biased region" description="Polar residues" evidence="3">
    <location>
        <begin position="341"/>
        <end position="357"/>
    </location>
</feature>
<reference evidence="5" key="2">
    <citation type="submission" date="2021-01" db="UniProtKB">
        <authorList>
            <consortium name="EnsemblMetazoa"/>
        </authorList>
    </citation>
    <scope>IDENTIFICATION</scope>
</reference>
<dbReference type="SUPFAM" id="SSF54928">
    <property type="entry name" value="RNA-binding domain, RBD"/>
    <property type="match status" value="1"/>
</dbReference>
<dbReference type="PANTHER" id="PTHR19965">
    <property type="entry name" value="RNA AND EXPORT FACTOR BINDING PROTEIN"/>
    <property type="match status" value="1"/>
</dbReference>
<accession>A0A7M7TGN1</accession>
<dbReference type="CDD" id="cd12681">
    <property type="entry name" value="RRM_SKAR"/>
    <property type="match status" value="1"/>
</dbReference>
<dbReference type="OrthoDB" id="346839at2759"/>
<dbReference type="Proteomes" id="UP000007110">
    <property type="component" value="Unassembled WGS sequence"/>
</dbReference>
<dbReference type="Gene3D" id="3.30.70.330">
    <property type="match status" value="1"/>
</dbReference>
<dbReference type="PROSITE" id="PS50102">
    <property type="entry name" value="RRM"/>
    <property type="match status" value="1"/>
</dbReference>
<dbReference type="AlphaFoldDB" id="A0A7M7TGN1"/>
<feature type="compositionally biased region" description="Low complexity" evidence="3">
    <location>
        <begin position="39"/>
        <end position="49"/>
    </location>
</feature>
<dbReference type="InterPro" id="IPR051229">
    <property type="entry name" value="ALYREF_mRNA_export"/>
</dbReference>
<dbReference type="InterPro" id="IPR012677">
    <property type="entry name" value="Nucleotide-bd_a/b_plait_sf"/>
</dbReference>
<dbReference type="OMA" id="DARFTIF"/>
<feature type="region of interest" description="Disordered" evidence="3">
    <location>
        <begin position="341"/>
        <end position="382"/>
    </location>
</feature>
<evidence type="ECO:0000256" key="3">
    <source>
        <dbReference type="SAM" id="MobiDB-lite"/>
    </source>
</evidence>
<dbReference type="GO" id="GO:0005634">
    <property type="term" value="C:nucleus"/>
    <property type="evidence" value="ECO:0000318"/>
    <property type="project" value="GO_Central"/>
</dbReference>
<feature type="region of interest" description="Disordered" evidence="3">
    <location>
        <begin position="1"/>
        <end position="195"/>
    </location>
</feature>
<evidence type="ECO:0000313" key="5">
    <source>
        <dbReference type="EnsemblMetazoa" id="XP_787816"/>
    </source>
</evidence>
<feature type="compositionally biased region" description="Polar residues" evidence="3">
    <location>
        <begin position="143"/>
        <end position="171"/>
    </location>
</feature>
<feature type="domain" description="RRM" evidence="4">
    <location>
        <begin position="270"/>
        <end position="341"/>
    </location>
</feature>
<evidence type="ECO:0000259" key="4">
    <source>
        <dbReference type="PROSITE" id="PS50102"/>
    </source>
</evidence>
<keyword evidence="6" id="KW-1185">Reference proteome</keyword>
<evidence type="ECO:0000313" key="6">
    <source>
        <dbReference type="Proteomes" id="UP000007110"/>
    </source>
</evidence>
<dbReference type="KEGG" id="spu:582784"/>
<sequence length="413" mass="45119">MDQSLDDIIRNRKTSKPSNFQNRLGRGRGRGGPGGNMGGRAPPGNPRGQNKGRGKGNWQKQQFPPEKPVIVDARQKLIQKAHQGDARDRLAKKARQTDARLKLTSKKRSADGQVVRQPRSGEQLASPPPNAAQTRPLARTVPNLGSTFTVRNPARVQNKTQITIKNPPQQESTSSLSLATSHHGTSPRQSNNPLLAGSSTLRVTKAVPQPQKLQRPAVDYPHFNDDLISVPQPNPPKVQRRMPESVMAQNRAWATGFSARLHTHAQPPGTRLIISNLQISVTVDDIKELFGAIGELTKTRMVKPGLAEVVYVSRTDAIQAISTYHNRELDGKPMLCKLDTSTVPEASGNRTMPNSLSDRFKGMRPENNPKLPFESMPKGTVPSGIDPGVVQKALFKKGATPSAQKPVVFTVKI</sequence>
<name>A0A7M7TGN1_STRPU</name>
<proteinExistence type="predicted"/>
<organism evidence="5 6">
    <name type="scientific">Strongylocentrotus purpuratus</name>
    <name type="common">Purple sea urchin</name>
    <dbReference type="NCBI Taxonomy" id="7668"/>
    <lineage>
        <taxon>Eukaryota</taxon>
        <taxon>Metazoa</taxon>
        <taxon>Echinodermata</taxon>
        <taxon>Eleutherozoa</taxon>
        <taxon>Echinozoa</taxon>
        <taxon>Echinoidea</taxon>
        <taxon>Euechinoidea</taxon>
        <taxon>Echinacea</taxon>
        <taxon>Camarodonta</taxon>
        <taxon>Echinidea</taxon>
        <taxon>Strongylocentrotidae</taxon>
        <taxon>Strongylocentrotus</taxon>
    </lineage>
</organism>
<dbReference type="RefSeq" id="XP_787816.2">
    <property type="nucleotide sequence ID" value="XM_782723.5"/>
</dbReference>